<dbReference type="CDD" id="cd00060">
    <property type="entry name" value="FHA"/>
    <property type="match status" value="1"/>
</dbReference>
<organism evidence="3 4">
    <name type="scientific">Lysobacter spongiicola DSM 21749</name>
    <dbReference type="NCBI Taxonomy" id="1122188"/>
    <lineage>
        <taxon>Bacteria</taxon>
        <taxon>Pseudomonadati</taxon>
        <taxon>Pseudomonadota</taxon>
        <taxon>Gammaproteobacteria</taxon>
        <taxon>Lysobacterales</taxon>
        <taxon>Lysobacteraceae</taxon>
        <taxon>Novilysobacter</taxon>
    </lineage>
</organism>
<name>A0A1T4LTM2_9GAMM</name>
<dbReference type="InterPro" id="IPR008984">
    <property type="entry name" value="SMAD_FHA_dom_sf"/>
</dbReference>
<evidence type="ECO:0000256" key="1">
    <source>
        <dbReference type="SAM" id="Phobius"/>
    </source>
</evidence>
<dbReference type="EMBL" id="FUXP01000001">
    <property type="protein sequence ID" value="SJZ57888.1"/>
    <property type="molecule type" value="Genomic_DNA"/>
</dbReference>
<reference evidence="3 4" key="1">
    <citation type="submission" date="2017-02" db="EMBL/GenBank/DDBJ databases">
        <authorList>
            <person name="Peterson S.W."/>
        </authorList>
    </citation>
    <scope>NUCLEOTIDE SEQUENCE [LARGE SCALE GENOMIC DNA]</scope>
    <source>
        <strain evidence="3 4">DSM 21749</strain>
    </source>
</reference>
<gene>
    <name evidence="3" type="ORF">SAMN02745674_00146</name>
</gene>
<feature type="domain" description="FHA" evidence="2">
    <location>
        <begin position="160"/>
        <end position="209"/>
    </location>
</feature>
<proteinExistence type="predicted"/>
<dbReference type="Proteomes" id="UP000190061">
    <property type="component" value="Unassembled WGS sequence"/>
</dbReference>
<feature type="transmembrane region" description="Helical" evidence="1">
    <location>
        <begin position="272"/>
        <end position="291"/>
    </location>
</feature>
<dbReference type="Gene3D" id="2.60.200.20">
    <property type="match status" value="1"/>
</dbReference>
<keyword evidence="4" id="KW-1185">Reference proteome</keyword>
<evidence type="ECO:0000259" key="2">
    <source>
        <dbReference type="PROSITE" id="PS50006"/>
    </source>
</evidence>
<dbReference type="AlphaFoldDB" id="A0A1T4LTM2"/>
<protein>
    <submittedName>
        <fullName evidence="3">Forkhead associated (FHA) domain, binds pSer, pThr, pTyr</fullName>
    </submittedName>
</protein>
<keyword evidence="1" id="KW-0472">Membrane</keyword>
<evidence type="ECO:0000313" key="4">
    <source>
        <dbReference type="Proteomes" id="UP000190061"/>
    </source>
</evidence>
<dbReference type="SMART" id="SM00240">
    <property type="entry name" value="FHA"/>
    <property type="match status" value="1"/>
</dbReference>
<evidence type="ECO:0000313" key="3">
    <source>
        <dbReference type="EMBL" id="SJZ57888.1"/>
    </source>
</evidence>
<accession>A0A1T4LTM2</accession>
<dbReference type="InterPro" id="IPR000253">
    <property type="entry name" value="FHA_dom"/>
</dbReference>
<keyword evidence="1" id="KW-0812">Transmembrane</keyword>
<dbReference type="SUPFAM" id="SSF49879">
    <property type="entry name" value="SMAD/FHA domain"/>
    <property type="match status" value="1"/>
</dbReference>
<dbReference type="Pfam" id="PF00498">
    <property type="entry name" value="FHA"/>
    <property type="match status" value="1"/>
</dbReference>
<keyword evidence="1" id="KW-1133">Transmembrane helix</keyword>
<dbReference type="STRING" id="1122188.SAMN02745674_00146"/>
<dbReference type="PROSITE" id="PS50006">
    <property type="entry name" value="FHA_DOMAIN"/>
    <property type="match status" value="1"/>
</dbReference>
<sequence>MLGAIVRAQAAAARAHSLDSVVDCRGVNALRLRFPDNQRDDLVLDQGVHALGRDPAGGLSPVEGGDPLLQVCVDRRGAWLQVREGVQGLHLNGRPVRRMAMLRPGDALHLDGSELTVLGEQPAPAPPASETVAAPAPRHMVLRGIGGKHHGRCFSLDHPCVVGRDVAADVRITDPAFAGQHARLEPHADGVVLRDLGSTDGTLVNGHRVQDGLLRAGSQVVFGAGHRFILEAPLTEGVAHAVTAESAEVAAEEELPVPETARAPRAWRRMPWLLVAALLLAGALALLLMYGTR</sequence>